<dbReference type="GO" id="GO:0071424">
    <property type="term" value="F:rRNA (cytosine-N4-)-methyltransferase activity"/>
    <property type="evidence" value="ECO:0007669"/>
    <property type="project" value="UniProtKB-UniRule"/>
</dbReference>
<protein>
    <recommendedName>
        <fullName evidence="7">Ribosomal RNA small subunit methyltransferase H</fullName>
        <ecNumber evidence="7">2.1.1.199</ecNumber>
    </recommendedName>
    <alternativeName>
        <fullName evidence="7">16S rRNA m(4)C1402 methyltransferase</fullName>
    </alternativeName>
    <alternativeName>
        <fullName evidence="7">rRNA (cytosine-N(4)-)-methyltransferase RsmH</fullName>
    </alternativeName>
</protein>
<feature type="binding site" evidence="7">
    <location>
        <position position="53"/>
    </location>
    <ligand>
        <name>S-adenosyl-L-methionine</name>
        <dbReference type="ChEBI" id="CHEBI:59789"/>
    </ligand>
</feature>
<dbReference type="InterPro" id="IPR029063">
    <property type="entry name" value="SAM-dependent_MTases_sf"/>
</dbReference>
<keyword evidence="3 7" id="KW-0698">rRNA processing</keyword>
<dbReference type="RefSeq" id="WP_257529478.1">
    <property type="nucleotide sequence ID" value="NZ_JANKAS010000002.1"/>
</dbReference>
<dbReference type="AlphaFoldDB" id="A0AAE3HG80"/>
<organism evidence="8 9">
    <name type="scientific">Irregularibacter muris</name>
    <dbReference type="NCBI Taxonomy" id="1796619"/>
    <lineage>
        <taxon>Bacteria</taxon>
        <taxon>Bacillati</taxon>
        <taxon>Bacillota</taxon>
        <taxon>Clostridia</taxon>
        <taxon>Eubacteriales</taxon>
        <taxon>Eubacteriaceae</taxon>
        <taxon>Irregularibacter</taxon>
    </lineage>
</organism>
<accession>A0AAE3HG80</accession>
<dbReference type="Pfam" id="PF01795">
    <property type="entry name" value="Methyltransf_5"/>
    <property type="match status" value="1"/>
</dbReference>
<evidence type="ECO:0000256" key="2">
    <source>
        <dbReference type="ARBA" id="ARBA00022490"/>
    </source>
</evidence>
<evidence type="ECO:0000256" key="3">
    <source>
        <dbReference type="ARBA" id="ARBA00022552"/>
    </source>
</evidence>
<evidence type="ECO:0000313" key="8">
    <source>
        <dbReference type="EMBL" id="MCR1898013.1"/>
    </source>
</evidence>
<keyword evidence="9" id="KW-1185">Reference proteome</keyword>
<dbReference type="NCBIfam" id="TIGR00006">
    <property type="entry name" value="16S rRNA (cytosine(1402)-N(4))-methyltransferase RsmH"/>
    <property type="match status" value="1"/>
</dbReference>
<comment type="caution">
    <text evidence="8">The sequence shown here is derived from an EMBL/GenBank/DDBJ whole genome shotgun (WGS) entry which is preliminary data.</text>
</comment>
<comment type="subcellular location">
    <subcellularLocation>
        <location evidence="7">Cytoplasm</location>
    </subcellularLocation>
</comment>
<dbReference type="EMBL" id="JANKAS010000002">
    <property type="protein sequence ID" value="MCR1898013.1"/>
    <property type="molecule type" value="Genomic_DNA"/>
</dbReference>
<keyword evidence="5 7" id="KW-0808">Transferase</keyword>
<evidence type="ECO:0000313" key="9">
    <source>
        <dbReference type="Proteomes" id="UP001205748"/>
    </source>
</evidence>
<reference evidence="8" key="1">
    <citation type="submission" date="2022-07" db="EMBL/GenBank/DDBJ databases">
        <title>Enhanced cultured diversity of the mouse gut microbiota enables custom-made synthetic communities.</title>
        <authorList>
            <person name="Afrizal A."/>
        </authorList>
    </citation>
    <scope>NUCLEOTIDE SEQUENCE</scope>
    <source>
        <strain evidence="8">DSM 28593</strain>
    </source>
</reference>
<evidence type="ECO:0000256" key="4">
    <source>
        <dbReference type="ARBA" id="ARBA00022603"/>
    </source>
</evidence>
<dbReference type="InterPro" id="IPR023397">
    <property type="entry name" value="SAM-dep_MeTrfase_MraW_recog"/>
</dbReference>
<keyword evidence="4 7" id="KW-0489">Methyltransferase</keyword>
<dbReference type="HAMAP" id="MF_01007">
    <property type="entry name" value="16SrRNA_methyltr_H"/>
    <property type="match status" value="1"/>
</dbReference>
<evidence type="ECO:0000256" key="1">
    <source>
        <dbReference type="ARBA" id="ARBA00010396"/>
    </source>
</evidence>
<dbReference type="SUPFAM" id="SSF53335">
    <property type="entry name" value="S-adenosyl-L-methionine-dependent methyltransferases"/>
    <property type="match status" value="1"/>
</dbReference>
<sequence>MEFNHIPIMLDECIEHLKINPTGTYIDGTLGGAGHGQAICSRLEEKGHFIGIDQDENAIHIATERLIGQRPQISIVRDNFRNIKQILNSLKIDEIDGMLLDLGVSSHQLDEPERGFSYQHDAPLDMRMDNRQSLSAEYIVNNYSQDELTRIIKEYGEENWANRIAKFIIDYRKNRTIHTTGELVEIIKNAIPAKARRTGGHPAKRTFQALRIEVNNELGILENTIRDILEHLIPGGRLCIITFHSLEDRIVKKVYKHFENPCTCPPEFPQCICNQKSLVKVITRKPIIPQAQEIKDNPRSRSAKLRVLERNSSK</sequence>
<comment type="function">
    <text evidence="7">Specifically methylates the N4 position of cytidine in position 1402 (C1402) of 16S rRNA.</text>
</comment>
<name>A0AAE3HG80_9FIRM</name>
<comment type="catalytic activity">
    <reaction evidence="7">
        <text>cytidine(1402) in 16S rRNA + S-adenosyl-L-methionine = N(4)-methylcytidine(1402) in 16S rRNA + S-adenosyl-L-homocysteine + H(+)</text>
        <dbReference type="Rhea" id="RHEA:42928"/>
        <dbReference type="Rhea" id="RHEA-COMP:10286"/>
        <dbReference type="Rhea" id="RHEA-COMP:10287"/>
        <dbReference type="ChEBI" id="CHEBI:15378"/>
        <dbReference type="ChEBI" id="CHEBI:57856"/>
        <dbReference type="ChEBI" id="CHEBI:59789"/>
        <dbReference type="ChEBI" id="CHEBI:74506"/>
        <dbReference type="ChEBI" id="CHEBI:82748"/>
        <dbReference type="EC" id="2.1.1.199"/>
    </reaction>
</comment>
<dbReference type="InterPro" id="IPR002903">
    <property type="entry name" value="RsmH"/>
</dbReference>
<dbReference type="Gene3D" id="3.40.50.150">
    <property type="entry name" value="Vaccinia Virus protein VP39"/>
    <property type="match status" value="1"/>
</dbReference>
<proteinExistence type="inferred from homology"/>
<keyword evidence="6 7" id="KW-0949">S-adenosyl-L-methionine</keyword>
<evidence type="ECO:0000256" key="7">
    <source>
        <dbReference type="HAMAP-Rule" id="MF_01007"/>
    </source>
</evidence>
<dbReference type="PANTHER" id="PTHR11265">
    <property type="entry name" value="S-ADENOSYL-METHYLTRANSFERASE MRAW"/>
    <property type="match status" value="1"/>
</dbReference>
<evidence type="ECO:0000256" key="5">
    <source>
        <dbReference type="ARBA" id="ARBA00022679"/>
    </source>
</evidence>
<comment type="similarity">
    <text evidence="1 7">Belongs to the methyltransferase superfamily. RsmH family.</text>
</comment>
<feature type="binding site" evidence="7">
    <location>
        <position position="108"/>
    </location>
    <ligand>
        <name>S-adenosyl-L-methionine</name>
        <dbReference type="ChEBI" id="CHEBI:59789"/>
    </ligand>
</feature>
<dbReference type="EC" id="2.1.1.199" evidence="7"/>
<dbReference type="GO" id="GO:0070475">
    <property type="term" value="P:rRNA base methylation"/>
    <property type="evidence" value="ECO:0007669"/>
    <property type="project" value="UniProtKB-UniRule"/>
</dbReference>
<dbReference type="Gene3D" id="1.10.150.170">
    <property type="entry name" value="Putative methyltransferase TM0872, insert domain"/>
    <property type="match status" value="1"/>
</dbReference>
<feature type="binding site" evidence="7">
    <location>
        <position position="80"/>
    </location>
    <ligand>
        <name>S-adenosyl-L-methionine</name>
        <dbReference type="ChEBI" id="CHEBI:59789"/>
    </ligand>
</feature>
<dbReference type="SUPFAM" id="SSF81799">
    <property type="entry name" value="Putative methyltransferase TM0872, insert domain"/>
    <property type="match status" value="1"/>
</dbReference>
<gene>
    <name evidence="7 8" type="primary">rsmH</name>
    <name evidence="8" type="ORF">NSA47_03290</name>
</gene>
<dbReference type="PANTHER" id="PTHR11265:SF0">
    <property type="entry name" value="12S RRNA N4-METHYLCYTIDINE METHYLTRANSFERASE"/>
    <property type="match status" value="1"/>
</dbReference>
<feature type="binding site" evidence="7">
    <location>
        <begin position="33"/>
        <end position="35"/>
    </location>
    <ligand>
        <name>S-adenosyl-L-methionine</name>
        <dbReference type="ChEBI" id="CHEBI:59789"/>
    </ligand>
</feature>
<dbReference type="PIRSF" id="PIRSF004486">
    <property type="entry name" value="MraW"/>
    <property type="match status" value="1"/>
</dbReference>
<dbReference type="GO" id="GO:0005737">
    <property type="term" value="C:cytoplasm"/>
    <property type="evidence" value="ECO:0007669"/>
    <property type="project" value="UniProtKB-SubCell"/>
</dbReference>
<evidence type="ECO:0000256" key="6">
    <source>
        <dbReference type="ARBA" id="ARBA00022691"/>
    </source>
</evidence>
<keyword evidence="2 7" id="KW-0963">Cytoplasm</keyword>
<feature type="binding site" evidence="7">
    <location>
        <position position="101"/>
    </location>
    <ligand>
        <name>S-adenosyl-L-methionine</name>
        <dbReference type="ChEBI" id="CHEBI:59789"/>
    </ligand>
</feature>
<dbReference type="Proteomes" id="UP001205748">
    <property type="component" value="Unassembled WGS sequence"/>
</dbReference>
<dbReference type="FunFam" id="1.10.150.170:FF:000001">
    <property type="entry name" value="Ribosomal RNA small subunit methyltransferase H"/>
    <property type="match status" value="1"/>
</dbReference>